<dbReference type="AlphaFoldDB" id="A0A4V6D3U0"/>
<dbReference type="Gramene" id="TKW03876">
    <property type="protein sequence ID" value="TKW03876"/>
    <property type="gene ID" value="SEVIR_7G071450v2"/>
</dbReference>
<keyword evidence="1" id="KW-0732">Signal</keyword>
<feature type="chain" id="PRO_5020964359" description="Secreted protein" evidence="1">
    <location>
        <begin position="21"/>
        <end position="68"/>
    </location>
</feature>
<evidence type="ECO:0000256" key="1">
    <source>
        <dbReference type="SAM" id="SignalP"/>
    </source>
</evidence>
<dbReference type="Proteomes" id="UP000298652">
    <property type="component" value="Chromosome 7"/>
</dbReference>
<reference evidence="2" key="1">
    <citation type="submission" date="2019-03" db="EMBL/GenBank/DDBJ databases">
        <title>WGS assembly of Setaria viridis.</title>
        <authorList>
            <person name="Huang P."/>
            <person name="Jenkins J."/>
            <person name="Grimwood J."/>
            <person name="Barry K."/>
            <person name="Healey A."/>
            <person name="Mamidi S."/>
            <person name="Sreedasyam A."/>
            <person name="Shu S."/>
            <person name="Feldman M."/>
            <person name="Wu J."/>
            <person name="Yu Y."/>
            <person name="Chen C."/>
            <person name="Johnson J."/>
            <person name="Rokhsar D."/>
            <person name="Baxter I."/>
            <person name="Schmutz J."/>
            <person name="Brutnell T."/>
            <person name="Kellogg E."/>
        </authorList>
    </citation>
    <scope>NUCLEOTIDE SEQUENCE [LARGE SCALE GENOMIC DNA]</scope>
</reference>
<feature type="signal peptide" evidence="1">
    <location>
        <begin position="1"/>
        <end position="20"/>
    </location>
</feature>
<accession>A0A4V6D3U0</accession>
<name>A0A4V6D3U0_SETVI</name>
<evidence type="ECO:0000313" key="2">
    <source>
        <dbReference type="EMBL" id="TKW03876.1"/>
    </source>
</evidence>
<proteinExistence type="predicted"/>
<keyword evidence="3" id="KW-1185">Reference proteome</keyword>
<sequence>MLKALKFLLARLRWLMFGQSVGIPRCGMPQRSSCQRGSFGMEKSRELILEGRTFNCCLLDQDGGCAQG</sequence>
<protein>
    <recommendedName>
        <fullName evidence="4">Secreted protein</fullName>
    </recommendedName>
</protein>
<evidence type="ECO:0008006" key="4">
    <source>
        <dbReference type="Google" id="ProtNLM"/>
    </source>
</evidence>
<dbReference type="EMBL" id="CM016558">
    <property type="protein sequence ID" value="TKW03876.1"/>
    <property type="molecule type" value="Genomic_DNA"/>
</dbReference>
<evidence type="ECO:0000313" key="3">
    <source>
        <dbReference type="Proteomes" id="UP000298652"/>
    </source>
</evidence>
<gene>
    <name evidence="2" type="ORF">SEVIR_7G071450v2</name>
</gene>
<organism evidence="2 3">
    <name type="scientific">Setaria viridis</name>
    <name type="common">Green bristlegrass</name>
    <name type="synonym">Setaria italica subsp. viridis</name>
    <dbReference type="NCBI Taxonomy" id="4556"/>
    <lineage>
        <taxon>Eukaryota</taxon>
        <taxon>Viridiplantae</taxon>
        <taxon>Streptophyta</taxon>
        <taxon>Embryophyta</taxon>
        <taxon>Tracheophyta</taxon>
        <taxon>Spermatophyta</taxon>
        <taxon>Magnoliopsida</taxon>
        <taxon>Liliopsida</taxon>
        <taxon>Poales</taxon>
        <taxon>Poaceae</taxon>
        <taxon>PACMAD clade</taxon>
        <taxon>Panicoideae</taxon>
        <taxon>Panicodae</taxon>
        <taxon>Paniceae</taxon>
        <taxon>Cenchrinae</taxon>
        <taxon>Setaria</taxon>
    </lineage>
</organism>